<dbReference type="AlphaFoldDB" id="A0A9W9UZ10"/>
<evidence type="ECO:0000313" key="2">
    <source>
        <dbReference type="EMBL" id="KAJ5360385.1"/>
    </source>
</evidence>
<reference evidence="2" key="2">
    <citation type="journal article" date="2023" name="IMA Fungus">
        <title>Comparative genomic study of the Penicillium genus elucidates a diverse pangenome and 15 lateral gene transfer events.</title>
        <authorList>
            <person name="Petersen C."/>
            <person name="Sorensen T."/>
            <person name="Nielsen M.R."/>
            <person name="Sondergaard T.E."/>
            <person name="Sorensen J.L."/>
            <person name="Fitzpatrick D.A."/>
            <person name="Frisvad J.C."/>
            <person name="Nielsen K.L."/>
        </authorList>
    </citation>
    <scope>NUCLEOTIDE SEQUENCE</scope>
    <source>
        <strain evidence="2">IBT 3081</strain>
    </source>
</reference>
<dbReference type="PANTHER" id="PTHR12905:SF0">
    <property type="entry name" value="CALCINEURIN-LIKE PHOSPHOESTERASE DOMAIN-CONTAINING PROTEIN"/>
    <property type="match status" value="1"/>
</dbReference>
<name>A0A9W9UZ10_9EURO</name>
<reference evidence="2" key="1">
    <citation type="submission" date="2022-12" db="EMBL/GenBank/DDBJ databases">
        <authorList>
            <person name="Petersen C."/>
        </authorList>
    </citation>
    <scope>NUCLEOTIDE SEQUENCE</scope>
    <source>
        <strain evidence="2">IBT 3081</strain>
    </source>
</reference>
<proteinExistence type="predicted"/>
<dbReference type="PANTHER" id="PTHR12905">
    <property type="entry name" value="METALLOPHOSPHOESTERASE"/>
    <property type="match status" value="1"/>
</dbReference>
<dbReference type="CDD" id="cd07379">
    <property type="entry name" value="MPP_239FB"/>
    <property type="match status" value="1"/>
</dbReference>
<organism evidence="2 3">
    <name type="scientific">Penicillium concentricum</name>
    <dbReference type="NCBI Taxonomy" id="293559"/>
    <lineage>
        <taxon>Eukaryota</taxon>
        <taxon>Fungi</taxon>
        <taxon>Dikarya</taxon>
        <taxon>Ascomycota</taxon>
        <taxon>Pezizomycotina</taxon>
        <taxon>Eurotiomycetes</taxon>
        <taxon>Eurotiomycetidae</taxon>
        <taxon>Eurotiales</taxon>
        <taxon>Aspergillaceae</taxon>
        <taxon>Penicillium</taxon>
    </lineage>
</organism>
<dbReference type="Proteomes" id="UP001147752">
    <property type="component" value="Unassembled WGS sequence"/>
</dbReference>
<feature type="domain" description="Calcineurin-like phosphoesterase" evidence="1">
    <location>
        <begin position="63"/>
        <end position="224"/>
    </location>
</feature>
<dbReference type="GO" id="GO:0016787">
    <property type="term" value="F:hydrolase activity"/>
    <property type="evidence" value="ECO:0007669"/>
    <property type="project" value="InterPro"/>
</dbReference>
<dbReference type="InterPro" id="IPR029052">
    <property type="entry name" value="Metallo-depent_PP-like"/>
</dbReference>
<sequence length="297" mass="33274">MSSLSDLLNRQPPTPWEHFLAQPCISLARKLYTWYQIIPAKPLTNPVAIICVSDTHNCQPSLPDGDILIHAGDLTQSGSFKELQATLTWLRAQPHPTKIVVAGNHDVLLDATRDDSDQALSERAQLDWGEIIYLENEETTVSCANGRQLRIYGSPFTRRNGNWAFQYPPNQDVWTGSVPDGIDVLITHGPPLGHLDLLNLGCAHLLRELWRVKPRLHVFGHVHAGAGTEWILFDTLQEAYECTVIARGGIWNLLYTIREFLKTPFNPSIEAKCLLVNPATVGGLRDDERRQPVKVVI</sequence>
<comment type="caution">
    <text evidence="2">The sequence shown here is derived from an EMBL/GenBank/DDBJ whole genome shotgun (WGS) entry which is preliminary data.</text>
</comment>
<dbReference type="InterPro" id="IPR051693">
    <property type="entry name" value="UPF0046_metallophosphoest"/>
</dbReference>
<dbReference type="OrthoDB" id="630188at2759"/>
<dbReference type="InterPro" id="IPR004843">
    <property type="entry name" value="Calcineurin-like_PHP"/>
</dbReference>
<evidence type="ECO:0000313" key="3">
    <source>
        <dbReference type="Proteomes" id="UP001147752"/>
    </source>
</evidence>
<gene>
    <name evidence="2" type="ORF">N7517_009576</name>
</gene>
<protein>
    <recommendedName>
        <fullName evidence="1">Calcineurin-like phosphoesterase domain-containing protein</fullName>
    </recommendedName>
</protein>
<dbReference type="Pfam" id="PF00149">
    <property type="entry name" value="Metallophos"/>
    <property type="match status" value="1"/>
</dbReference>
<dbReference type="GeneID" id="81466482"/>
<keyword evidence="3" id="KW-1185">Reference proteome</keyword>
<accession>A0A9W9UZ10</accession>
<evidence type="ECO:0000259" key="1">
    <source>
        <dbReference type="Pfam" id="PF00149"/>
    </source>
</evidence>
<dbReference type="SUPFAM" id="SSF56300">
    <property type="entry name" value="Metallo-dependent phosphatases"/>
    <property type="match status" value="1"/>
</dbReference>
<dbReference type="EMBL" id="JAPZBT010000004">
    <property type="protein sequence ID" value="KAJ5360385.1"/>
    <property type="molecule type" value="Genomic_DNA"/>
</dbReference>
<dbReference type="RefSeq" id="XP_056575871.1">
    <property type="nucleotide sequence ID" value="XM_056727299.1"/>
</dbReference>
<dbReference type="Gene3D" id="3.60.21.10">
    <property type="match status" value="1"/>
</dbReference>